<evidence type="ECO:0000256" key="5">
    <source>
        <dbReference type="SAM" id="MobiDB-lite"/>
    </source>
</evidence>
<evidence type="ECO:0000313" key="9">
    <source>
        <dbReference type="Proteomes" id="UP000748752"/>
    </source>
</evidence>
<feature type="transmembrane region" description="Helical" evidence="6">
    <location>
        <begin position="255"/>
        <end position="272"/>
    </location>
</feature>
<feature type="transmembrane region" description="Helical" evidence="6">
    <location>
        <begin position="87"/>
        <end position="107"/>
    </location>
</feature>
<evidence type="ECO:0000259" key="7">
    <source>
        <dbReference type="Pfam" id="PF00892"/>
    </source>
</evidence>
<accession>A0ABS1CEF6</accession>
<dbReference type="PANTHER" id="PTHR22911:SF6">
    <property type="entry name" value="SOLUTE CARRIER FAMILY 35 MEMBER G1"/>
    <property type="match status" value="1"/>
</dbReference>
<protein>
    <recommendedName>
        <fullName evidence="7">EamA domain-containing protein</fullName>
    </recommendedName>
</protein>
<feature type="transmembrane region" description="Helical" evidence="6">
    <location>
        <begin position="165"/>
        <end position="186"/>
    </location>
</feature>
<feature type="domain" description="EamA" evidence="7">
    <location>
        <begin position="23"/>
        <end position="154"/>
    </location>
</feature>
<evidence type="ECO:0000256" key="6">
    <source>
        <dbReference type="SAM" id="Phobius"/>
    </source>
</evidence>
<keyword evidence="3 6" id="KW-1133">Transmembrane helix</keyword>
<gene>
    <name evidence="8" type="ORF">CKO31_05855</name>
</gene>
<feature type="transmembrane region" description="Helical" evidence="6">
    <location>
        <begin position="138"/>
        <end position="159"/>
    </location>
</feature>
<dbReference type="InterPro" id="IPR000620">
    <property type="entry name" value="EamA_dom"/>
</dbReference>
<feature type="region of interest" description="Disordered" evidence="5">
    <location>
        <begin position="304"/>
        <end position="323"/>
    </location>
</feature>
<dbReference type="Pfam" id="PF00892">
    <property type="entry name" value="EamA"/>
    <property type="match status" value="2"/>
</dbReference>
<evidence type="ECO:0000313" key="8">
    <source>
        <dbReference type="EMBL" id="MBK1630278.1"/>
    </source>
</evidence>
<dbReference type="PANTHER" id="PTHR22911">
    <property type="entry name" value="ACYL-MALONYL CONDENSING ENZYME-RELATED"/>
    <property type="match status" value="1"/>
</dbReference>
<keyword evidence="9" id="KW-1185">Reference proteome</keyword>
<organism evidence="8 9">
    <name type="scientific">Thiohalocapsa halophila</name>
    <dbReference type="NCBI Taxonomy" id="69359"/>
    <lineage>
        <taxon>Bacteria</taxon>
        <taxon>Pseudomonadati</taxon>
        <taxon>Pseudomonadota</taxon>
        <taxon>Gammaproteobacteria</taxon>
        <taxon>Chromatiales</taxon>
        <taxon>Chromatiaceae</taxon>
        <taxon>Thiohalocapsa</taxon>
    </lineage>
</organism>
<feature type="transmembrane region" description="Helical" evidence="6">
    <location>
        <begin position="113"/>
        <end position="131"/>
    </location>
</feature>
<proteinExistence type="predicted"/>
<comment type="caution">
    <text evidence="8">The sequence shown here is derived from an EMBL/GenBank/DDBJ whole genome shotgun (WGS) entry which is preliminary data.</text>
</comment>
<evidence type="ECO:0000256" key="4">
    <source>
        <dbReference type="ARBA" id="ARBA00023136"/>
    </source>
</evidence>
<feature type="transmembrane region" description="Helical" evidence="6">
    <location>
        <begin position="278"/>
        <end position="297"/>
    </location>
</feature>
<reference evidence="8 9" key="1">
    <citation type="journal article" date="2020" name="Microorganisms">
        <title>Osmotic Adaptation and Compatible Solute Biosynthesis of Phototrophic Bacteria as Revealed from Genome Analyses.</title>
        <authorList>
            <person name="Imhoff J.F."/>
            <person name="Rahn T."/>
            <person name="Kunzel S."/>
            <person name="Keller A."/>
            <person name="Neulinger S.C."/>
        </authorList>
    </citation>
    <scope>NUCLEOTIDE SEQUENCE [LARGE SCALE GENOMIC DNA]</scope>
    <source>
        <strain evidence="8 9">DSM 6210</strain>
    </source>
</reference>
<dbReference type="InterPro" id="IPR037185">
    <property type="entry name" value="EmrE-like"/>
</dbReference>
<evidence type="ECO:0000256" key="3">
    <source>
        <dbReference type="ARBA" id="ARBA00022989"/>
    </source>
</evidence>
<feature type="domain" description="EamA" evidence="7">
    <location>
        <begin position="169"/>
        <end position="296"/>
    </location>
</feature>
<dbReference type="SUPFAM" id="SSF103481">
    <property type="entry name" value="Multidrug resistance efflux transporter EmrE"/>
    <property type="match status" value="2"/>
</dbReference>
<dbReference type="Proteomes" id="UP000748752">
    <property type="component" value="Unassembled WGS sequence"/>
</dbReference>
<keyword evidence="4 6" id="KW-0472">Membrane</keyword>
<evidence type="ECO:0000256" key="2">
    <source>
        <dbReference type="ARBA" id="ARBA00022692"/>
    </source>
</evidence>
<sequence>MLFRYKALAFTAAMPYRAQSLMRGAAFIVLGELCFASMGVGIRLVSAELDNTMIVFARNVLGLALLLPWLARRGVGNLTTAVPGLHLLRAGAGVAAMYCFFYAIAAMPLAEAMLLKLTAPIFMPVIAVLWLHERVTPVLAVALGIGFAGVAVILDPSFAAGGFSVSPVALIGLMGGVLAALAKVTVRRLSRSEPPTRIVFYFALIATGISAVPLSWSWQTPSLPAAAGLVGIAVAATLGQLALTRGLSLAPASRMGVFGYSAVVFGAAYGWLLWDEPLTLATITGTLLIAAAAVLAAQATRRPARPLGAEPPAPSRAAAEPRR</sequence>
<feature type="transmembrane region" description="Helical" evidence="6">
    <location>
        <begin position="222"/>
        <end position="243"/>
    </location>
</feature>
<keyword evidence="2 6" id="KW-0812">Transmembrane</keyword>
<name>A0ABS1CEF6_9GAMM</name>
<feature type="transmembrane region" description="Helical" evidence="6">
    <location>
        <begin position="198"/>
        <end position="216"/>
    </location>
</feature>
<feature type="transmembrane region" description="Helical" evidence="6">
    <location>
        <begin position="54"/>
        <end position="75"/>
    </location>
</feature>
<feature type="transmembrane region" description="Helical" evidence="6">
    <location>
        <begin position="21"/>
        <end position="42"/>
    </location>
</feature>
<comment type="subcellular location">
    <subcellularLocation>
        <location evidence="1">Membrane</location>
        <topology evidence="1">Multi-pass membrane protein</topology>
    </subcellularLocation>
</comment>
<dbReference type="EMBL" id="NRRV01000010">
    <property type="protein sequence ID" value="MBK1630278.1"/>
    <property type="molecule type" value="Genomic_DNA"/>
</dbReference>
<evidence type="ECO:0000256" key="1">
    <source>
        <dbReference type="ARBA" id="ARBA00004141"/>
    </source>
</evidence>